<dbReference type="InterPro" id="IPR043504">
    <property type="entry name" value="Peptidase_S1_PA_chymotrypsin"/>
</dbReference>
<dbReference type="InterPro" id="IPR001940">
    <property type="entry name" value="Peptidase_S1C"/>
</dbReference>
<dbReference type="InterPro" id="IPR001478">
    <property type="entry name" value="PDZ"/>
</dbReference>
<dbReference type="InterPro" id="IPR009003">
    <property type="entry name" value="Peptidase_S1_PA"/>
</dbReference>
<evidence type="ECO:0000259" key="6">
    <source>
        <dbReference type="Pfam" id="PF13180"/>
    </source>
</evidence>
<accession>A0A919YUI2</accession>
<evidence type="ECO:0000256" key="5">
    <source>
        <dbReference type="SAM" id="Phobius"/>
    </source>
</evidence>
<keyword evidence="4" id="KW-0720">Serine protease</keyword>
<keyword evidence="5" id="KW-1133">Transmembrane helix</keyword>
<dbReference type="AlphaFoldDB" id="A0A919YUI2"/>
<dbReference type="EMBL" id="BOSE01000008">
    <property type="protein sequence ID" value="GIP18364.1"/>
    <property type="molecule type" value="Genomic_DNA"/>
</dbReference>
<organism evidence="7 8">
    <name type="scientific">Paenibacillus montaniterrae</name>
    <dbReference type="NCBI Taxonomy" id="429341"/>
    <lineage>
        <taxon>Bacteria</taxon>
        <taxon>Bacillati</taxon>
        <taxon>Bacillota</taxon>
        <taxon>Bacilli</taxon>
        <taxon>Bacillales</taxon>
        <taxon>Paenibacillaceae</taxon>
        <taxon>Paenibacillus</taxon>
    </lineage>
</organism>
<protein>
    <submittedName>
        <fullName evidence="7">Serine protease</fullName>
    </submittedName>
</protein>
<keyword evidence="5" id="KW-0472">Membrane</keyword>
<evidence type="ECO:0000313" key="7">
    <source>
        <dbReference type="EMBL" id="GIP18364.1"/>
    </source>
</evidence>
<proteinExistence type="inferred from homology"/>
<sequence>MGLFDDDFYSPKVSRKALKEHLGARKQGGWRRFRLKNRKSLQLVLMSVIATAVVITALYGILFGFSPTKKLSNLDLSARAVHASDTIRPAVVSIINEQKFSLDLNGGALEKDSEENGVYKEAGVGSGVIIQKDEQYAYIVTNFHVVSTAHRVKAVLTTGKRLEAEIVGMDQITDLAVLKVDAKGIDYVAEIGDSSKLRAAEFVMAMGNPLGMGEAITFGVVSVTRETVPVSLGQNGVLDWEQEVIRVDAAINQGNSGGPLVDLNGRVVGINSMKISNFGVESIGYAIPINNVVPVVEELMEKGYVSRAFLGVSMIDLQQYWSRQQLEADAESGEDSTLNLPKEVYEGIIVLEASGPAKEAGLTYNDVIVKLDDTKITSTRDLRKYLYSNKKIGDEIVVHFYRGKQLMKATVTLGENKPES</sequence>
<dbReference type="Proteomes" id="UP000683139">
    <property type="component" value="Unassembled WGS sequence"/>
</dbReference>
<dbReference type="PRINTS" id="PR00834">
    <property type="entry name" value="PROTEASES2C"/>
</dbReference>
<evidence type="ECO:0000256" key="4">
    <source>
        <dbReference type="ARBA" id="ARBA00022825"/>
    </source>
</evidence>
<dbReference type="GO" id="GO:0006508">
    <property type="term" value="P:proteolysis"/>
    <property type="evidence" value="ECO:0007669"/>
    <property type="project" value="UniProtKB-KW"/>
</dbReference>
<dbReference type="Gene3D" id="2.40.10.10">
    <property type="entry name" value="Trypsin-like serine proteases"/>
    <property type="match status" value="2"/>
</dbReference>
<feature type="transmembrane region" description="Helical" evidence="5">
    <location>
        <begin position="41"/>
        <end position="65"/>
    </location>
</feature>
<keyword evidence="2 7" id="KW-0645">Protease</keyword>
<comment type="caution">
    <text evidence="7">The sequence shown here is derived from an EMBL/GenBank/DDBJ whole genome shotgun (WGS) entry which is preliminary data.</text>
</comment>
<dbReference type="PANTHER" id="PTHR43343">
    <property type="entry name" value="PEPTIDASE S12"/>
    <property type="match status" value="1"/>
</dbReference>
<dbReference type="Pfam" id="PF13180">
    <property type="entry name" value="PDZ_2"/>
    <property type="match status" value="1"/>
</dbReference>
<evidence type="ECO:0000256" key="2">
    <source>
        <dbReference type="ARBA" id="ARBA00022670"/>
    </source>
</evidence>
<dbReference type="InterPro" id="IPR051201">
    <property type="entry name" value="Chloro_Bact_Ser_Proteases"/>
</dbReference>
<evidence type="ECO:0000256" key="1">
    <source>
        <dbReference type="ARBA" id="ARBA00010541"/>
    </source>
</evidence>
<comment type="similarity">
    <text evidence="1">Belongs to the peptidase S1C family.</text>
</comment>
<keyword evidence="3" id="KW-0378">Hydrolase</keyword>
<gene>
    <name evidence="7" type="primary">htrA</name>
    <name evidence="7" type="ORF">J40TS1_40060</name>
</gene>
<feature type="domain" description="PDZ" evidence="6">
    <location>
        <begin position="310"/>
        <end position="413"/>
    </location>
</feature>
<dbReference type="RefSeq" id="WP_213518685.1">
    <property type="nucleotide sequence ID" value="NZ_BOSE01000008.1"/>
</dbReference>
<name>A0A919YUI2_9BACL</name>
<dbReference type="PANTHER" id="PTHR43343:SF3">
    <property type="entry name" value="PROTEASE DO-LIKE 8, CHLOROPLASTIC"/>
    <property type="match status" value="1"/>
</dbReference>
<evidence type="ECO:0000256" key="3">
    <source>
        <dbReference type="ARBA" id="ARBA00022801"/>
    </source>
</evidence>
<dbReference type="GO" id="GO:0004252">
    <property type="term" value="F:serine-type endopeptidase activity"/>
    <property type="evidence" value="ECO:0007669"/>
    <property type="project" value="InterPro"/>
</dbReference>
<dbReference type="Pfam" id="PF13365">
    <property type="entry name" value="Trypsin_2"/>
    <property type="match status" value="1"/>
</dbReference>
<keyword evidence="5" id="KW-0812">Transmembrane</keyword>
<dbReference type="Gene3D" id="2.30.42.10">
    <property type="match status" value="1"/>
</dbReference>
<evidence type="ECO:0000313" key="8">
    <source>
        <dbReference type="Proteomes" id="UP000683139"/>
    </source>
</evidence>
<dbReference type="SUPFAM" id="SSF50156">
    <property type="entry name" value="PDZ domain-like"/>
    <property type="match status" value="1"/>
</dbReference>
<dbReference type="SUPFAM" id="SSF50494">
    <property type="entry name" value="Trypsin-like serine proteases"/>
    <property type="match status" value="1"/>
</dbReference>
<keyword evidence="8" id="KW-1185">Reference proteome</keyword>
<dbReference type="InterPro" id="IPR036034">
    <property type="entry name" value="PDZ_sf"/>
</dbReference>
<reference evidence="7" key="1">
    <citation type="submission" date="2021-03" db="EMBL/GenBank/DDBJ databases">
        <title>Antimicrobial resistance genes in bacteria isolated from Japanese honey, and their potential for conferring macrolide and lincosamide resistance in the American foulbrood pathogen Paenibacillus larvae.</title>
        <authorList>
            <person name="Okamoto M."/>
            <person name="Kumagai M."/>
            <person name="Kanamori H."/>
            <person name="Takamatsu D."/>
        </authorList>
    </citation>
    <scope>NUCLEOTIDE SEQUENCE</scope>
    <source>
        <strain evidence="7">J40TS1</strain>
    </source>
</reference>